<evidence type="ECO:0000259" key="1">
    <source>
        <dbReference type="Pfam" id="PF09348"/>
    </source>
</evidence>
<evidence type="ECO:0000313" key="3">
    <source>
        <dbReference type="EMBL" id="TQF16276.1"/>
    </source>
</evidence>
<dbReference type="RefSeq" id="WP_141642039.1">
    <property type="nucleotide sequence ID" value="NZ_VIFM01000026.1"/>
</dbReference>
<organism evidence="3 4">
    <name type="scientific">Myxococcus llanfairpwllgwyngyllgogerychwyrndrobwllllantysiliogogogochensis</name>
    <dbReference type="NCBI Taxonomy" id="2590453"/>
    <lineage>
        <taxon>Bacteria</taxon>
        <taxon>Pseudomonadati</taxon>
        <taxon>Myxococcota</taxon>
        <taxon>Myxococcia</taxon>
        <taxon>Myxococcales</taxon>
        <taxon>Cystobacterineae</taxon>
        <taxon>Myxococcaceae</taxon>
        <taxon>Myxococcus</taxon>
    </lineage>
</organism>
<dbReference type="InterPro" id="IPR018960">
    <property type="entry name" value="DUF1990"/>
</dbReference>
<dbReference type="EMBL" id="VIFM01000026">
    <property type="protein sequence ID" value="TQF16276.1"/>
    <property type="molecule type" value="Genomic_DNA"/>
</dbReference>
<accession>A0A540X4V1</accession>
<keyword evidence="4" id="KW-1185">Reference proteome</keyword>
<feature type="domain" description="DUF4126" evidence="2">
    <location>
        <begin position="265"/>
        <end position="405"/>
    </location>
</feature>
<dbReference type="Proteomes" id="UP000315369">
    <property type="component" value="Unassembled WGS sequence"/>
</dbReference>
<comment type="caution">
    <text evidence="3">The sequence shown here is derived from an EMBL/GenBank/DDBJ whole genome shotgun (WGS) entry which is preliminary data.</text>
</comment>
<reference evidence="3 4" key="1">
    <citation type="submission" date="2019-06" db="EMBL/GenBank/DDBJ databases">
        <authorList>
            <person name="Livingstone P."/>
            <person name="Whitworth D."/>
        </authorList>
    </citation>
    <scope>NUCLEOTIDE SEQUENCE [LARGE SCALE GENOMIC DNA]</scope>
    <source>
        <strain evidence="3 4">AM401</strain>
    </source>
</reference>
<dbReference type="AlphaFoldDB" id="A0A540X4V1"/>
<dbReference type="Pfam" id="PF09348">
    <property type="entry name" value="DUF1990"/>
    <property type="match status" value="1"/>
</dbReference>
<evidence type="ECO:0000259" key="2">
    <source>
        <dbReference type="Pfam" id="PF13548"/>
    </source>
</evidence>
<dbReference type="Pfam" id="PF13548">
    <property type="entry name" value="DUF4126"/>
    <property type="match status" value="1"/>
</dbReference>
<name>A0A540X4V1_9BACT</name>
<evidence type="ECO:0000313" key="4">
    <source>
        <dbReference type="Proteomes" id="UP000315369"/>
    </source>
</evidence>
<feature type="domain" description="DUF1990" evidence="1">
    <location>
        <begin position="38"/>
        <end position="195"/>
    </location>
</feature>
<dbReference type="OrthoDB" id="9812409at2"/>
<sequence>MIEWRWFSGWTDDELAPLLEQARALARNFTAASGEMTLEAGWNQVHSVSALGREQPGPPSPTGLFERARGVLETFDFSDPRIVRWHFSSDTPLHGRTVLLELKSLAERLRFLCAVRVGDTRLEIGETCSVYGFSFETLEGHIEEGREWFLLRKHHDTGEVRFEIEASWRPGKFPNAWSRLGFALVGKRYQRAWHRLTHARLRELTWNHPEFAGLPEHQGTMAHSGHALEELGPVRIFAQRAPGRLKSHVEEEVEAVERGHWLTPVGLGVLAGMRSLSAPTLVSRRLAQSPDARTDPLSVALSKPWVPRVLEVLALGELVADKLPKTPARVKWVPMTGRIFMGTVAAASSVSGQTRRRVVLAAALGGLAAMASTWAFYSLRKLATGKLHVPALAAAFAEDALLAALASRLMPLVDDTPATG</sequence>
<protein>
    <submittedName>
        <fullName evidence="3">DUF1990 family protein</fullName>
    </submittedName>
</protein>
<proteinExistence type="predicted"/>
<dbReference type="InterPro" id="IPR025196">
    <property type="entry name" value="DUF4126"/>
</dbReference>
<gene>
    <name evidence="3" type="ORF">FJV41_09100</name>
</gene>